<dbReference type="OrthoDB" id="2129491at2759"/>
<dbReference type="SUPFAM" id="SSF55347">
    <property type="entry name" value="Glyceraldehyde-3-phosphate dehydrogenase-like, C-terminal domain"/>
    <property type="match status" value="1"/>
</dbReference>
<dbReference type="PANTHER" id="PTHR22604:SF105">
    <property type="entry name" value="TRANS-1,2-DIHYDROBENZENE-1,2-DIOL DEHYDROGENASE"/>
    <property type="match status" value="1"/>
</dbReference>
<evidence type="ECO:0000256" key="2">
    <source>
        <dbReference type="ARBA" id="ARBA00023002"/>
    </source>
</evidence>
<evidence type="ECO:0000259" key="12">
    <source>
        <dbReference type="Pfam" id="PF22725"/>
    </source>
</evidence>
<dbReference type="InterPro" id="IPR055170">
    <property type="entry name" value="GFO_IDH_MocA-like_dom"/>
</dbReference>
<gene>
    <name evidence="13" type="ORF">BV898_05541</name>
</gene>
<evidence type="ECO:0000313" key="13">
    <source>
        <dbReference type="EMBL" id="OQV20496.1"/>
    </source>
</evidence>
<dbReference type="Proteomes" id="UP000192578">
    <property type="component" value="Unassembled WGS sequence"/>
</dbReference>
<feature type="domain" description="GFO/IDH/MocA-like oxidoreductase" evidence="12">
    <location>
        <begin position="153"/>
        <end position="259"/>
    </location>
</feature>
<comment type="caution">
    <text evidence="13">The sequence shown here is derived from an EMBL/GenBank/DDBJ whole genome shotgun (WGS) entry which is preliminary data.</text>
</comment>
<dbReference type="InterPro" id="IPR036291">
    <property type="entry name" value="NAD(P)-bd_dom_sf"/>
</dbReference>
<dbReference type="EMBL" id="MTYJ01000030">
    <property type="protein sequence ID" value="OQV20496.1"/>
    <property type="molecule type" value="Genomic_DNA"/>
</dbReference>
<dbReference type="GO" id="GO:0000166">
    <property type="term" value="F:nucleotide binding"/>
    <property type="evidence" value="ECO:0007669"/>
    <property type="project" value="InterPro"/>
</dbReference>
<evidence type="ECO:0000313" key="14">
    <source>
        <dbReference type="Proteomes" id="UP000192578"/>
    </source>
</evidence>
<proteinExistence type="inferred from homology"/>
<dbReference type="EC" id="1.1.1.179" evidence="4"/>
<dbReference type="GO" id="GO:0047837">
    <property type="term" value="F:D-xylose 1-dehydrogenase (NADP+) activity"/>
    <property type="evidence" value="ECO:0007669"/>
    <property type="project" value="UniProtKB-EC"/>
</dbReference>
<keyword evidence="14" id="KW-1185">Reference proteome</keyword>
<comment type="catalytic activity">
    <reaction evidence="9">
        <text>(1R,2R)-1,2-dihydrobenzene-1,2-diol + NADP(+) = catechol + NADPH + H(+)</text>
        <dbReference type="Rhea" id="RHEA:16729"/>
        <dbReference type="ChEBI" id="CHEBI:10702"/>
        <dbReference type="ChEBI" id="CHEBI:15378"/>
        <dbReference type="ChEBI" id="CHEBI:18135"/>
        <dbReference type="ChEBI" id="CHEBI:57783"/>
        <dbReference type="ChEBI" id="CHEBI:58349"/>
        <dbReference type="EC" id="1.3.1.20"/>
    </reaction>
</comment>
<dbReference type="InterPro" id="IPR000683">
    <property type="entry name" value="Gfo/Idh/MocA-like_OxRdtase_N"/>
</dbReference>
<dbReference type="Gene3D" id="3.40.50.720">
    <property type="entry name" value="NAD(P)-binding Rossmann-like Domain"/>
    <property type="match status" value="1"/>
</dbReference>
<organism evidence="13 14">
    <name type="scientific">Hypsibius exemplaris</name>
    <name type="common">Freshwater tardigrade</name>
    <dbReference type="NCBI Taxonomy" id="2072580"/>
    <lineage>
        <taxon>Eukaryota</taxon>
        <taxon>Metazoa</taxon>
        <taxon>Ecdysozoa</taxon>
        <taxon>Tardigrada</taxon>
        <taxon>Eutardigrada</taxon>
        <taxon>Parachela</taxon>
        <taxon>Hypsibioidea</taxon>
        <taxon>Hypsibiidae</taxon>
        <taxon>Hypsibius</taxon>
    </lineage>
</organism>
<evidence type="ECO:0000256" key="7">
    <source>
        <dbReference type="ARBA" id="ARBA00042988"/>
    </source>
</evidence>
<protein>
    <recommendedName>
        <fullName evidence="5">Trans-1,2-dihydrobenzene-1,2-diol dehydrogenase</fullName>
        <ecNumber evidence="4">1.1.1.179</ecNumber>
        <ecNumber evidence="3">1.3.1.20</ecNumber>
    </recommendedName>
    <alternativeName>
        <fullName evidence="8">D-xylose 1-dehydrogenase</fullName>
    </alternativeName>
    <alternativeName>
        <fullName evidence="7">D-xylose-NADP dehydrogenase</fullName>
    </alternativeName>
    <alternativeName>
        <fullName evidence="6">Dimeric dihydrodiol dehydrogenase</fullName>
    </alternativeName>
</protein>
<feature type="domain" description="Gfo/Idh/MocA-like oxidoreductase N-terminal" evidence="11">
    <location>
        <begin position="15"/>
        <end position="132"/>
    </location>
</feature>
<evidence type="ECO:0000256" key="6">
    <source>
        <dbReference type="ARBA" id="ARBA00042926"/>
    </source>
</evidence>
<evidence type="ECO:0000256" key="8">
    <source>
        <dbReference type="ARBA" id="ARBA00043025"/>
    </source>
</evidence>
<evidence type="ECO:0000256" key="3">
    <source>
        <dbReference type="ARBA" id="ARBA00038853"/>
    </source>
</evidence>
<accession>A0A1W0WZ60</accession>
<comment type="catalytic activity">
    <reaction evidence="10">
        <text>D-xylose + NADP(+) = D-xylono-1,5-lactone + NADPH + H(+)</text>
        <dbReference type="Rhea" id="RHEA:22000"/>
        <dbReference type="ChEBI" id="CHEBI:15378"/>
        <dbReference type="ChEBI" id="CHEBI:15867"/>
        <dbReference type="ChEBI" id="CHEBI:53455"/>
        <dbReference type="ChEBI" id="CHEBI:57783"/>
        <dbReference type="ChEBI" id="CHEBI:58349"/>
        <dbReference type="EC" id="1.1.1.179"/>
    </reaction>
</comment>
<evidence type="ECO:0000256" key="10">
    <source>
        <dbReference type="ARBA" id="ARBA00049233"/>
    </source>
</evidence>
<evidence type="ECO:0000256" key="5">
    <source>
        <dbReference type="ARBA" id="ARBA00040603"/>
    </source>
</evidence>
<dbReference type="EC" id="1.3.1.20" evidence="3"/>
<dbReference type="AlphaFoldDB" id="A0A1W0WZ60"/>
<dbReference type="Pfam" id="PF01408">
    <property type="entry name" value="GFO_IDH_MocA"/>
    <property type="match status" value="1"/>
</dbReference>
<sequence length="379" mass="41360">MILFQLTTYARSAPLRWGFVGCGRITNDFAAVIDALPDTDHTVFAFASRNVSRADDYACRFGAAKSYGSYEALAKDPDVDVVYIGTINPTHYEISKLMLANNKHVLCEKPLTLIGAQAAEIFKIAESKQLFFQEAILTRFFPATIRMQDFAKTAVGDIRLVTAYLGQNSATSLRHVRKQLGGGSVKDRSGYVLQHALAVLGNDLPDKISAVGQLNNETVDSTAAIELQWKDGRMASLGFSLLTTVMPAEANIYGSSATIKMPDTFARPTAVQLINSANTTIENYPLPTVLDHRTFLANAAGMIYEAQEVRRCILAGLLESPLLTHKDSLTILAIQDEVLKQIGVSYDSLYANGVFVGSSLEPELQAPVLKPVSCPNFYH</sequence>
<evidence type="ECO:0000256" key="1">
    <source>
        <dbReference type="ARBA" id="ARBA00010928"/>
    </source>
</evidence>
<evidence type="ECO:0000256" key="4">
    <source>
        <dbReference type="ARBA" id="ARBA00038984"/>
    </source>
</evidence>
<dbReference type="Pfam" id="PF22725">
    <property type="entry name" value="GFO_IDH_MocA_C3"/>
    <property type="match status" value="1"/>
</dbReference>
<dbReference type="PANTHER" id="PTHR22604">
    <property type="entry name" value="OXIDOREDUCTASES"/>
    <property type="match status" value="1"/>
</dbReference>
<evidence type="ECO:0000256" key="9">
    <source>
        <dbReference type="ARBA" id="ARBA00047423"/>
    </source>
</evidence>
<dbReference type="GO" id="GO:0047115">
    <property type="term" value="F:trans-1,2-dihydrobenzene-1,2-diol dehydrogenase activity"/>
    <property type="evidence" value="ECO:0007669"/>
    <property type="project" value="UniProtKB-EC"/>
</dbReference>
<dbReference type="Gene3D" id="3.30.360.10">
    <property type="entry name" value="Dihydrodipicolinate Reductase, domain 2"/>
    <property type="match status" value="1"/>
</dbReference>
<dbReference type="SUPFAM" id="SSF51735">
    <property type="entry name" value="NAD(P)-binding Rossmann-fold domains"/>
    <property type="match status" value="1"/>
</dbReference>
<keyword evidence="2" id="KW-0560">Oxidoreductase</keyword>
<dbReference type="InterPro" id="IPR050984">
    <property type="entry name" value="Gfo/Idh/MocA_domain"/>
</dbReference>
<evidence type="ECO:0000259" key="11">
    <source>
        <dbReference type="Pfam" id="PF01408"/>
    </source>
</evidence>
<reference evidence="14" key="1">
    <citation type="submission" date="2017-01" db="EMBL/GenBank/DDBJ databases">
        <title>Comparative genomics of anhydrobiosis in the tardigrade Hypsibius dujardini.</title>
        <authorList>
            <person name="Yoshida Y."/>
            <person name="Koutsovoulos G."/>
            <person name="Laetsch D."/>
            <person name="Stevens L."/>
            <person name="Kumar S."/>
            <person name="Horikawa D."/>
            <person name="Ishino K."/>
            <person name="Komine S."/>
            <person name="Tomita M."/>
            <person name="Blaxter M."/>
            <person name="Arakawa K."/>
        </authorList>
    </citation>
    <scope>NUCLEOTIDE SEQUENCE [LARGE SCALE GENOMIC DNA]</scope>
    <source>
        <strain evidence="14">Z151</strain>
    </source>
</reference>
<comment type="similarity">
    <text evidence="1">Belongs to the Gfo/Idh/MocA family.</text>
</comment>
<name>A0A1W0WZ60_HYPEX</name>